<keyword evidence="2" id="KW-0808">Transferase</keyword>
<evidence type="ECO:0000313" key="6">
    <source>
        <dbReference type="Proteomes" id="UP001318860"/>
    </source>
</evidence>
<dbReference type="Gene3D" id="3.90.1420.10">
    <property type="entry name" value="Rubisco LSMT, substrate-binding domain"/>
    <property type="match status" value="1"/>
</dbReference>
<organism evidence="5 6">
    <name type="scientific">Rehmannia glutinosa</name>
    <name type="common">Chinese foxglove</name>
    <dbReference type="NCBI Taxonomy" id="99300"/>
    <lineage>
        <taxon>Eukaryota</taxon>
        <taxon>Viridiplantae</taxon>
        <taxon>Streptophyta</taxon>
        <taxon>Embryophyta</taxon>
        <taxon>Tracheophyta</taxon>
        <taxon>Spermatophyta</taxon>
        <taxon>Magnoliopsida</taxon>
        <taxon>eudicotyledons</taxon>
        <taxon>Gunneridae</taxon>
        <taxon>Pentapetalae</taxon>
        <taxon>asterids</taxon>
        <taxon>lamiids</taxon>
        <taxon>Lamiales</taxon>
        <taxon>Orobanchaceae</taxon>
        <taxon>Rehmannieae</taxon>
        <taxon>Rehmannia</taxon>
    </lineage>
</organism>
<dbReference type="InterPro" id="IPR036464">
    <property type="entry name" value="Rubisco_LSMT_subst-bd_sf"/>
</dbReference>
<accession>A0ABR0WGN5</accession>
<dbReference type="PANTHER" id="PTHR13271:SF116">
    <property type="entry name" value="F21J9.27"/>
    <property type="match status" value="1"/>
</dbReference>
<dbReference type="SUPFAM" id="SSF81822">
    <property type="entry name" value="RuBisCo LSMT C-terminal, substrate-binding domain"/>
    <property type="match status" value="1"/>
</dbReference>
<dbReference type="PANTHER" id="PTHR13271">
    <property type="entry name" value="UNCHARACTERIZED PUTATIVE METHYLTRANSFERASE"/>
    <property type="match status" value="1"/>
</dbReference>
<evidence type="ECO:0000256" key="2">
    <source>
        <dbReference type="ARBA" id="ARBA00022679"/>
    </source>
</evidence>
<gene>
    <name evidence="5" type="ORF">DH2020_020601</name>
</gene>
<dbReference type="Proteomes" id="UP001318860">
    <property type="component" value="Unassembled WGS sequence"/>
</dbReference>
<dbReference type="InterPro" id="IPR046341">
    <property type="entry name" value="SET_dom_sf"/>
</dbReference>
<feature type="domain" description="SET" evidence="4">
    <location>
        <begin position="49"/>
        <end position="283"/>
    </location>
</feature>
<keyword evidence="6" id="KW-1185">Reference proteome</keyword>
<keyword evidence="1" id="KW-0489">Methyltransferase</keyword>
<comment type="caution">
    <text evidence="5">The sequence shown here is derived from an EMBL/GenBank/DDBJ whole genome shotgun (WGS) entry which is preliminary data.</text>
</comment>
<keyword evidence="3" id="KW-0949">S-adenosyl-L-methionine</keyword>
<evidence type="ECO:0000259" key="4">
    <source>
        <dbReference type="PROSITE" id="PS50280"/>
    </source>
</evidence>
<dbReference type="InterPro" id="IPR050600">
    <property type="entry name" value="SETD3_SETD6_MTase"/>
</dbReference>
<evidence type="ECO:0000256" key="1">
    <source>
        <dbReference type="ARBA" id="ARBA00022603"/>
    </source>
</evidence>
<dbReference type="Gene3D" id="3.90.1410.10">
    <property type="entry name" value="set domain protein methyltransferase, domain 1"/>
    <property type="match status" value="1"/>
</dbReference>
<dbReference type="PROSITE" id="PS50280">
    <property type="entry name" value="SET"/>
    <property type="match status" value="1"/>
</dbReference>
<dbReference type="CDD" id="cd10527">
    <property type="entry name" value="SET_LSMT"/>
    <property type="match status" value="1"/>
</dbReference>
<dbReference type="SMART" id="SM00317">
    <property type="entry name" value="SET"/>
    <property type="match status" value="1"/>
</dbReference>
<dbReference type="InterPro" id="IPR015353">
    <property type="entry name" value="Rubisco_LSMT_subst-bd"/>
</dbReference>
<dbReference type="EMBL" id="JABTTQ020000011">
    <property type="protein sequence ID" value="KAK6146732.1"/>
    <property type="molecule type" value="Genomic_DNA"/>
</dbReference>
<evidence type="ECO:0000313" key="5">
    <source>
        <dbReference type="EMBL" id="KAK6146732.1"/>
    </source>
</evidence>
<dbReference type="Pfam" id="PF00856">
    <property type="entry name" value="SET"/>
    <property type="match status" value="1"/>
</dbReference>
<evidence type="ECO:0000256" key="3">
    <source>
        <dbReference type="ARBA" id="ARBA00022691"/>
    </source>
</evidence>
<dbReference type="SUPFAM" id="SSF82199">
    <property type="entry name" value="SET domain"/>
    <property type="match status" value="1"/>
</dbReference>
<name>A0ABR0WGN5_REHGL</name>
<dbReference type="Pfam" id="PF09273">
    <property type="entry name" value="Rubis-subs-bind"/>
    <property type="match status" value="1"/>
</dbReference>
<protein>
    <recommendedName>
        <fullName evidence="4">SET domain-containing protein</fullName>
    </recommendedName>
</protein>
<dbReference type="InterPro" id="IPR001214">
    <property type="entry name" value="SET_dom"/>
</dbReference>
<reference evidence="5 6" key="1">
    <citation type="journal article" date="2021" name="Comput. Struct. Biotechnol. J.">
        <title>De novo genome assembly of the potent medicinal plant Rehmannia glutinosa using nanopore technology.</title>
        <authorList>
            <person name="Ma L."/>
            <person name="Dong C."/>
            <person name="Song C."/>
            <person name="Wang X."/>
            <person name="Zheng X."/>
            <person name="Niu Y."/>
            <person name="Chen S."/>
            <person name="Feng W."/>
        </authorList>
    </citation>
    <scope>NUCLEOTIDE SEQUENCE [LARGE SCALE GENOMIC DNA]</scope>
    <source>
        <strain evidence="5">DH-2019</strain>
    </source>
</reference>
<proteinExistence type="predicted"/>
<sequence length="477" mass="52879">MSSKMITSLTHSRPLAYAAASASFYPLRLVPQPPDLIKWVRREGGFVHHSIKIAYLEEEKPNGLGLGLVASEDIPKGSDLISLPQHIPLRFEAKYGVSSTLIALAQQVPEELWAMKLGLKLLQERAKKGSFWWPYISNLPEAYSVPIFFPGEDIKNLQYAPLLHQVNKRCRFLLEFEKLMKNELDNVKLDDHPFGGQDIDASSLGWAMSAVSSRAFRLCGTKCPDGTRVDAPMLLPLIDMCNHSFAPNAEIVQEKEANNDNMLVKVIAGAQIKQDDPLELNYGCLNNDLFLLDYGFVIPANPYDCIELKYDSALLDAASMAAGVSAPNFSSPSPWQQQILFQLNLDGENSDLKVRIGGSELVEDRLLAALRVLLSNDKEAVEKHDLNTLKSITSVAPLGTSTEAAVFRTVIALCVIALGHFPTKIMEDESLLKQKVSTTTELAVKYRIQKKSVIIDAMRDLTRRVKLLSSKESVTAQ</sequence>